<feature type="transmembrane region" description="Helical" evidence="1">
    <location>
        <begin position="48"/>
        <end position="65"/>
    </location>
</feature>
<evidence type="ECO:0000256" key="1">
    <source>
        <dbReference type="SAM" id="Phobius"/>
    </source>
</evidence>
<dbReference type="STRING" id="764291.STRUR_1966"/>
<feature type="transmembrane region" description="Helical" evidence="1">
    <location>
        <begin position="71"/>
        <end position="89"/>
    </location>
</feature>
<evidence type="ECO:0000313" key="3">
    <source>
        <dbReference type="Proteomes" id="UP000005388"/>
    </source>
</evidence>
<keyword evidence="3" id="KW-1185">Reference proteome</keyword>
<keyword evidence="1" id="KW-0812">Transmembrane</keyword>
<proteinExistence type="predicted"/>
<dbReference type="Proteomes" id="UP000005388">
    <property type="component" value="Unassembled WGS sequence"/>
</dbReference>
<gene>
    <name evidence="2" type="ORF">STRUR_1966</name>
</gene>
<organism evidence="2 3">
    <name type="scientific">Streptococcus urinalis 2285-97</name>
    <dbReference type="NCBI Taxonomy" id="764291"/>
    <lineage>
        <taxon>Bacteria</taxon>
        <taxon>Bacillati</taxon>
        <taxon>Bacillota</taxon>
        <taxon>Bacilli</taxon>
        <taxon>Lactobacillales</taxon>
        <taxon>Streptococcaceae</taxon>
        <taxon>Streptococcus</taxon>
    </lineage>
</organism>
<accession>G5KDU7</accession>
<evidence type="ECO:0000313" key="2">
    <source>
        <dbReference type="EMBL" id="EHJ56235.1"/>
    </source>
</evidence>
<dbReference type="AlphaFoldDB" id="G5KDU7"/>
<name>G5KDU7_9STRE</name>
<comment type="caution">
    <text evidence="2">The sequence shown here is derived from an EMBL/GenBank/DDBJ whole genome shotgun (WGS) entry which is preliminary data.</text>
</comment>
<reference evidence="2 3" key="1">
    <citation type="journal article" date="2014" name="Int. J. Syst. Evol. Microbiol.">
        <title>Phylogenomics and the dynamic genome evolution of the genus Streptococcus.</title>
        <authorList>
            <consortium name="The Broad Institute Genome Sequencing Platform"/>
            <person name="Richards V.P."/>
            <person name="Palmer S.R."/>
            <person name="Pavinski Bitar P.D."/>
            <person name="Qin X."/>
            <person name="Weinstock G.M."/>
            <person name="Highlander S.K."/>
            <person name="Town C.D."/>
            <person name="Burne R.A."/>
            <person name="Stanhope M.J."/>
        </authorList>
    </citation>
    <scope>NUCLEOTIDE SEQUENCE [LARGE SCALE GENOMIC DNA]</scope>
    <source>
        <strain evidence="2 3">2285-97</strain>
    </source>
</reference>
<keyword evidence="1" id="KW-0472">Membrane</keyword>
<sequence>MNLVKVNSVILAGGPNVSGLKQFFQGDGIYLISVIAVFIIAKNWKEANWLKVFSTLAIYAIIVSMLKGQQILSFLGGMCFAGLVLRLGYKLWKKKNILITAGA</sequence>
<keyword evidence="1" id="KW-1133">Transmembrane helix</keyword>
<protein>
    <submittedName>
        <fullName evidence="2">Uncharacterized protein</fullName>
    </submittedName>
</protein>
<dbReference type="EMBL" id="AEUZ02000001">
    <property type="protein sequence ID" value="EHJ56235.1"/>
    <property type="molecule type" value="Genomic_DNA"/>
</dbReference>
<feature type="transmembrane region" description="Helical" evidence="1">
    <location>
        <begin position="23"/>
        <end position="41"/>
    </location>
</feature>